<reference evidence="1 2" key="1">
    <citation type="submission" date="2019-02" db="EMBL/GenBank/DDBJ databases">
        <authorList>
            <consortium name="Pathogen Informatics"/>
        </authorList>
    </citation>
    <scope>NUCLEOTIDE SEQUENCE [LARGE SCALE GENOMIC DNA]</scope>
    <source>
        <strain evidence="1 2">3012STDY6756504</strain>
    </source>
</reference>
<evidence type="ECO:0000313" key="2">
    <source>
        <dbReference type="Proteomes" id="UP000290439"/>
    </source>
</evidence>
<dbReference type="RefSeq" id="WP_130918673.1">
    <property type="nucleotide sequence ID" value="NZ_JADLPI010000016.1"/>
</dbReference>
<sequence>MSVIDLGGADPQQWRQLLDQANSGELTLDRDVGAGLDQVCNDYLDKLDSILRTAGRVARVEGFGTFPSGDALTEKFSLKGSGDPQSIDAVILEHIETVKLIQQVVAKSIANLTETDQGTGQRVTQAGQDIPQG</sequence>
<proteinExistence type="predicted"/>
<organism evidence="1 2">
    <name type="scientific">Nocardia cyriacigeorgica</name>
    <dbReference type="NCBI Taxonomy" id="135487"/>
    <lineage>
        <taxon>Bacteria</taxon>
        <taxon>Bacillati</taxon>
        <taxon>Actinomycetota</taxon>
        <taxon>Actinomycetes</taxon>
        <taxon>Mycobacteriales</taxon>
        <taxon>Nocardiaceae</taxon>
        <taxon>Nocardia</taxon>
    </lineage>
</organism>
<evidence type="ECO:0000313" key="1">
    <source>
        <dbReference type="EMBL" id="VFB00991.1"/>
    </source>
</evidence>
<name>A0A4U8W497_9NOCA</name>
<dbReference type="EMBL" id="LR215973">
    <property type="protein sequence ID" value="VFB00991.1"/>
    <property type="molecule type" value="Genomic_DNA"/>
</dbReference>
<protein>
    <submittedName>
        <fullName evidence="1">Uncharacterized protein</fullName>
    </submittedName>
</protein>
<accession>A0A4U8W497</accession>
<dbReference type="AlphaFoldDB" id="A0A4U8W497"/>
<gene>
    <name evidence="1" type="ORF">NCTC10797_04801</name>
</gene>
<dbReference type="Proteomes" id="UP000290439">
    <property type="component" value="Chromosome"/>
</dbReference>